<evidence type="ECO:0000313" key="4">
    <source>
        <dbReference type="Proteomes" id="UP000606974"/>
    </source>
</evidence>
<evidence type="ECO:0000313" key="3">
    <source>
        <dbReference type="EMBL" id="KAF7510287.1"/>
    </source>
</evidence>
<sequence>MALSIFTNFIQVCKRQYQRTRGKARRRNSPKHHDPSITSADTGLPERSPQAPFVENVVQKPTSSLVDHNLVPPIPESSNFTDVSANKPEMEHSPPSRRTTGPESPSHDGGSRMSIALSPPEPFPRLHHEPCSTGESHRLQTPHTLEHRTSHRSARRKYYDQDGDRDRVIPKEILCYLKVIFDGKPLSERTSFEKLDWQDDASYGTVNNAAQNCLNASPETINKNVWRIDGVCKLFRKNQECSSKALETEDQWSEVLHLIIAEFVTIPGNEYAKFHLEITWTYAAVDRPGTEKRRYSTEIADLIDSRIKTNWRGRKFIPQKDLHAIMSQSVIEHLINKDESLTSTEHAGLVAHPTMDKKKFIHDVASSHKYLLALCVHEDLPLICLWQMLYREPKPVQFPLGPSDKPPAAEKIKFDNLIFKQWFFTAYRFPKPTDAKVHCFDLTDNEILPIEGCGKTKPIGHGAFKTVYEVQIQPGHHRFTADKTSVFALKEFKNGCAFEDFERESKVLRKLVNVPHKHITPHYASWRQGGHFFMLSPLALCNLKGYWEQKRPRLSDPDFVLWELRQLRGLADGLRFIYNLGGWHHDLKGENILVFNEGDSEWPTLKIADFGSAKIRARRSAPRDESSPTDHYSQGTSAYEAPDYVIRGETSRPYDVWTLGCIFLDFLVWTFGSLPSELETFSKQRREIKGGRIGNDTMFWYVERDREGCTTHWKPSVRKRLQELEEQCNSDKGRAVFKELVLTTSKMLRMDPSRRPKPYEVHNDIERMTVWAEEAVKEPGWNIQNLLIGSVPSTSKSETSGESDGDGVPVIAPFGHLMMDNIAILREPVTLGRNKTRNSLPADLRFMGLNENLNLTENGANTPHLIVDDFDHISDCNTPRPNSTTAQPLYGSHMISPDHDRYAEARTAVPSPTASDFHPPPAPQHEMKPRPRHQNI</sequence>
<dbReference type="OrthoDB" id="1046782at2759"/>
<evidence type="ECO:0000259" key="2">
    <source>
        <dbReference type="PROSITE" id="PS50011"/>
    </source>
</evidence>
<dbReference type="Pfam" id="PF00069">
    <property type="entry name" value="Pkinase"/>
    <property type="match status" value="1"/>
</dbReference>
<feature type="region of interest" description="Disordered" evidence="1">
    <location>
        <begin position="907"/>
        <end position="936"/>
    </location>
</feature>
<feature type="compositionally biased region" description="Basic and acidic residues" evidence="1">
    <location>
        <begin position="124"/>
        <end position="148"/>
    </location>
</feature>
<dbReference type="GO" id="GO:0005524">
    <property type="term" value="F:ATP binding"/>
    <property type="evidence" value="ECO:0007669"/>
    <property type="project" value="InterPro"/>
</dbReference>
<dbReference type="Proteomes" id="UP000606974">
    <property type="component" value="Unassembled WGS sequence"/>
</dbReference>
<dbReference type="PANTHER" id="PTHR24359:SF37">
    <property type="entry name" value="PROTEIN KINASE DOMAIN-CONTAINING PROTEIN"/>
    <property type="match status" value="1"/>
</dbReference>
<dbReference type="SMART" id="SM00220">
    <property type="entry name" value="S_TKc"/>
    <property type="match status" value="1"/>
</dbReference>
<protein>
    <recommendedName>
        <fullName evidence="2">Protein kinase domain-containing protein</fullName>
    </recommendedName>
</protein>
<dbReference type="PANTHER" id="PTHR24359">
    <property type="entry name" value="SERINE/THREONINE-PROTEIN KINASE SBK1"/>
    <property type="match status" value="1"/>
</dbReference>
<dbReference type="GO" id="GO:0004674">
    <property type="term" value="F:protein serine/threonine kinase activity"/>
    <property type="evidence" value="ECO:0007669"/>
    <property type="project" value="TreeGrafter"/>
</dbReference>
<dbReference type="AlphaFoldDB" id="A0A8H7ALK5"/>
<evidence type="ECO:0000256" key="1">
    <source>
        <dbReference type="SAM" id="MobiDB-lite"/>
    </source>
</evidence>
<gene>
    <name evidence="3" type="ORF">GJ744_006783</name>
</gene>
<feature type="region of interest" description="Disordered" evidence="1">
    <location>
        <begin position="17"/>
        <end position="49"/>
    </location>
</feature>
<accession>A0A8H7ALK5</accession>
<dbReference type="CDD" id="cd00180">
    <property type="entry name" value="PKc"/>
    <property type="match status" value="1"/>
</dbReference>
<name>A0A8H7ALK5_9EURO</name>
<organism evidence="3 4">
    <name type="scientific">Endocarpon pusillum</name>
    <dbReference type="NCBI Taxonomy" id="364733"/>
    <lineage>
        <taxon>Eukaryota</taxon>
        <taxon>Fungi</taxon>
        <taxon>Dikarya</taxon>
        <taxon>Ascomycota</taxon>
        <taxon>Pezizomycotina</taxon>
        <taxon>Eurotiomycetes</taxon>
        <taxon>Chaetothyriomycetidae</taxon>
        <taxon>Verrucariales</taxon>
        <taxon>Verrucariaceae</taxon>
        <taxon>Endocarpon</taxon>
    </lineage>
</organism>
<feature type="region of interest" description="Disordered" evidence="1">
    <location>
        <begin position="66"/>
        <end position="159"/>
    </location>
</feature>
<proteinExistence type="predicted"/>
<dbReference type="InterPro" id="IPR000719">
    <property type="entry name" value="Prot_kinase_dom"/>
</dbReference>
<feature type="compositionally biased region" description="Basic residues" evidence="1">
    <location>
        <begin position="17"/>
        <end position="30"/>
    </location>
</feature>
<reference evidence="3" key="1">
    <citation type="submission" date="2020-02" db="EMBL/GenBank/DDBJ databases">
        <authorList>
            <person name="Palmer J.M."/>
        </authorList>
    </citation>
    <scope>NUCLEOTIDE SEQUENCE</scope>
    <source>
        <strain evidence="3">EPUS1.4</strain>
        <tissue evidence="3">Thallus</tissue>
    </source>
</reference>
<comment type="caution">
    <text evidence="3">The sequence shown here is derived from an EMBL/GenBank/DDBJ whole genome shotgun (WGS) entry which is preliminary data.</text>
</comment>
<dbReference type="Gene3D" id="1.10.510.10">
    <property type="entry name" value="Transferase(Phosphotransferase) domain 1"/>
    <property type="match status" value="1"/>
</dbReference>
<keyword evidence="4" id="KW-1185">Reference proteome</keyword>
<dbReference type="EMBL" id="JAACFV010000031">
    <property type="protein sequence ID" value="KAF7510287.1"/>
    <property type="molecule type" value="Genomic_DNA"/>
</dbReference>
<feature type="domain" description="Protein kinase" evidence="2">
    <location>
        <begin position="453"/>
        <end position="765"/>
    </location>
</feature>
<dbReference type="InterPro" id="IPR011009">
    <property type="entry name" value="Kinase-like_dom_sf"/>
</dbReference>
<dbReference type="SUPFAM" id="SSF56112">
    <property type="entry name" value="Protein kinase-like (PK-like)"/>
    <property type="match status" value="1"/>
</dbReference>
<dbReference type="PROSITE" id="PS50011">
    <property type="entry name" value="PROTEIN_KINASE_DOM"/>
    <property type="match status" value="1"/>
</dbReference>